<keyword evidence="5" id="KW-1185">Reference proteome</keyword>
<feature type="signal peptide" evidence="2">
    <location>
        <begin position="1"/>
        <end position="22"/>
    </location>
</feature>
<feature type="domain" description="DUF6531" evidence="3">
    <location>
        <begin position="448"/>
        <end position="522"/>
    </location>
</feature>
<feature type="compositionally biased region" description="Polar residues" evidence="1">
    <location>
        <begin position="1925"/>
        <end position="1935"/>
    </location>
</feature>
<protein>
    <submittedName>
        <fullName evidence="4">RHS repeat-associated core domain-containing protein</fullName>
    </submittedName>
</protein>
<gene>
    <name evidence="4" type="ORF">RWH44_06910</name>
</gene>
<dbReference type="RefSeq" id="WP_316004005.1">
    <property type="nucleotide sequence ID" value="NZ_JAWDIT010000002.1"/>
</dbReference>
<dbReference type="Gene3D" id="3.40.630.40">
    <property type="entry name" value="Zn-dependent exopeptidases"/>
    <property type="match status" value="1"/>
</dbReference>
<dbReference type="Pfam" id="PF05593">
    <property type="entry name" value="RHS_repeat"/>
    <property type="match status" value="17"/>
</dbReference>
<feature type="region of interest" description="Disordered" evidence="1">
    <location>
        <begin position="2057"/>
        <end position="2089"/>
    </location>
</feature>
<dbReference type="InterPro" id="IPR050708">
    <property type="entry name" value="T6SS_VgrG/RHS"/>
</dbReference>
<dbReference type="InterPro" id="IPR031325">
    <property type="entry name" value="RHS_repeat"/>
</dbReference>
<evidence type="ECO:0000256" key="2">
    <source>
        <dbReference type="SAM" id="SignalP"/>
    </source>
</evidence>
<evidence type="ECO:0000313" key="5">
    <source>
        <dbReference type="Proteomes" id="UP001261125"/>
    </source>
</evidence>
<dbReference type="NCBIfam" id="TIGR01643">
    <property type="entry name" value="YD_repeat_2x"/>
    <property type="match status" value="20"/>
</dbReference>
<feature type="compositionally biased region" description="Polar residues" evidence="1">
    <location>
        <begin position="2062"/>
        <end position="2071"/>
    </location>
</feature>
<dbReference type="InterPro" id="IPR022385">
    <property type="entry name" value="Rhs_assc_core"/>
</dbReference>
<feature type="chain" id="PRO_5047533890" evidence="2">
    <location>
        <begin position="23"/>
        <end position="2170"/>
    </location>
</feature>
<dbReference type="Proteomes" id="UP001261125">
    <property type="component" value="Unassembled WGS sequence"/>
</dbReference>
<name>A0ABU3SKX0_9MICO</name>
<dbReference type="EMBL" id="JAWDIT010000002">
    <property type="protein sequence ID" value="MDU0345433.1"/>
    <property type="molecule type" value="Genomic_DNA"/>
</dbReference>
<accession>A0ABU3SKX0</accession>
<dbReference type="SUPFAM" id="SSF63829">
    <property type="entry name" value="Calcium-dependent phosphotriesterase"/>
    <property type="match status" value="1"/>
</dbReference>
<feature type="region of interest" description="Disordered" evidence="1">
    <location>
        <begin position="1919"/>
        <end position="1961"/>
    </location>
</feature>
<evidence type="ECO:0000256" key="1">
    <source>
        <dbReference type="SAM" id="MobiDB-lite"/>
    </source>
</evidence>
<comment type="caution">
    <text evidence="4">The sequence shown here is derived from an EMBL/GenBank/DDBJ whole genome shotgun (WGS) entry which is preliminary data.</text>
</comment>
<proteinExistence type="predicted"/>
<evidence type="ECO:0000259" key="3">
    <source>
        <dbReference type="Pfam" id="PF20148"/>
    </source>
</evidence>
<dbReference type="PANTHER" id="PTHR32305:SF15">
    <property type="entry name" value="PROTEIN RHSA-RELATED"/>
    <property type="match status" value="1"/>
</dbReference>
<keyword evidence="2" id="KW-0732">Signal</keyword>
<feature type="region of interest" description="Disordered" evidence="1">
    <location>
        <begin position="1660"/>
        <end position="1680"/>
    </location>
</feature>
<dbReference type="InterPro" id="IPR006530">
    <property type="entry name" value="YD"/>
</dbReference>
<dbReference type="SUPFAM" id="SSF53187">
    <property type="entry name" value="Zn-dependent exopeptidases"/>
    <property type="match status" value="1"/>
</dbReference>
<dbReference type="NCBIfam" id="TIGR03696">
    <property type="entry name" value="Rhs_assc_core"/>
    <property type="match status" value="1"/>
</dbReference>
<sequence>MLWASLTITAVIVSGGAVPASAAPVDRAAELQQQILERVRAAAAPAAAPDIRPENAPPSEVTVNPGEGAVLDAAGTGVRAQFSGHDVGESVFVHAAPLGDAAAVSAASETGGVVAGAPVEIRAHTDDGDDVTQFPASYTLERDASGIEVAKDVVPGVRLNLDVDAAALQRAGIDLSSLRVFSRENAGEPWSQLPSYFDADAGTVAAESEHLSQFVVIGTPVQTTPVPRIVLDPDDDVGWADSPGPHVTELPYNVRLADQLAGMLRDRCIADVTVTRGADQRFVSADTRRAIAASHNPDITLSLAFATFRGRAWGSTRDGGTQVFARGGADSDALRDSLRDEMPGYTGRPAKTKAATPDFPHEEYEGLPGAVVHMETLFLDHNFDRPVIDNGWDSIVNGTFTGVGKYLESKGFSCTNPVTGGWPARPSADDLARWYQLGYRNWQHYGADPVSFSTGNLVEREHLFALSGVGGSATDVSLVYNAQDGRLTRTGAGWSFALGGYAQRFDDHSVLVVRGDGATILFEPDGTGGYVDPHGEGLHLAEAGDGILRLTSRTGESWDFDAADQDGIGEMVRSVDAAGRVTTLTYGAPSASQQFVPLIGITDAAGQTVRVDSDDLGRIAGFTLPDGRAWSLGYDDRGDLVRLGSPDGGTKTFAYDDAHRVLTMTDATGATYLRNAYDASGRVVHQWDAEGSERRFDYGTGETTYVDQEGRTHTYVFDARSRITKITDPLGGEQSWTYDDDDNVTAFTDAAGRTTGYAYDDAGNVTTVTDATGAVTRYTYTQTGAVASRTDALGRVTSYGYDARGTLTRTVLPDGSVIAYDVDAAGNTTRMTLPSGAVYGFEVDGRGNRTASTDPLGRVTRFAYDDGNRLVASTDPLGRVTRYEWDARDRVTAVTDPLGRTTRYAYDLNGNLVGATDPAGNVTSYAWDALFRVVSATDATGGTTTYTYDREDGLTGTTDAAGRQTSFVLDALSRVSAVTDAAGQTWKRSYDATGAPTAQTDPRGAVTTRELDALGRVTAVVGPTGIAQRTDYDAVGRVTSVTDSAGNATSYAYDDLDRVTAVTDPAGLRSEYRYDVDGQLVGVVDRLGRPTLYERDAAGQVTEVTDPAGTTAYAYDAAGNVTSVTDAVGRLTTYAYDDADQLVEARDAAGHRTTYAYDALGDVTAVTDPNGHTSRATWDAAGRRTSGTDALGATIMFTYDAAGQLTAATDALGHRTIYAYEEHGQLASVTDPLGATTRYTYDELGLLASVTDARGKVTRYESDAAGQPAQMTDATGSRTRYEYDDRGLLSRVVMPSGAAIAYAYDARGDRVQQSSASDVVRFEYDAEQRMIAATNAGGTTGWTYTPSGQLASQIDPQGRELTYAYDAAGALTGLTVPGGQHIAYDRDRAGRVSRMASAWGAADYAYDDGGNLTGVSRSNGVSTRYDYDADDRVIGITSTTPVPSGAVAAPAAPVPVGTGGLCPVITSKNAPELRAANVDKPGCVKPSSYLAHRSVPSDTGSLAQGASLAFDYAYDAAGNVTATTRTSSVPTAALPGGTPPAGALVGASDATTTVLDRLTTLHSYDAANRLTGSAQSTGAADAYGYDEVGNRTSWSHTSATASSGFLDPVLKVDATGVTVPRPPASIAAGSVRAVDTSFTQSQVFDDLNQLVSTENSATGARRLTYDPDGHRLSATGGSGEDASYSWNELGQLTGYSDASGSTGFGYDGLGRRVSTSTQSSFGTTSTTTVWDGLQPIQDTSDKAGTTTLVRDVAGELLLEGRSAGASTWDLLDRLGSAVAQVGDARMGSALNNPVQSARDSAIDRTARITQVSTASDWGVPGFSASGWSASVGYSGERSDPVAGLSLFYSRGYDTRSGSWLSRDAWSGSRADPSSLNGYGFVSANPVTSRDELGFRPIGRYDYADSPRPARPRFTAPGLRGAAQPDMSSYAPSKNWNGKVAKPKVVSPTSRSRPTARHDMGSVGVLSPGLPLLGFGAAQTAEVAGAAATLGVAALGAATGLTLLTLSGDSSGVGIRHIAAANGDAATGAASGARSGSGSPNCDPQSLLGDYCADGRRVFDTGEQPTEKSSSGIPGRTRTSDSGLDRTGSGLREDLYHRATSWAVGDPEATQFALRGGDGVERELYQIRGQLNGRDGIFEWIIDRSGGDPMIVHQRFIPGGRVSGVPNQTKP</sequence>
<reference evidence="4 5" key="1">
    <citation type="submission" date="2023-09" db="EMBL/GenBank/DDBJ databases">
        <title>Microbacterium fusihabitans sp. nov., Microbacterium phycihabitans sp. nov., and Microbacterium cervinum sp. nov., isolated from dried seaweeds of beach.</title>
        <authorList>
            <person name="Lee S.D."/>
        </authorList>
    </citation>
    <scope>NUCLEOTIDE SEQUENCE [LARGE SCALE GENOMIC DNA]</scope>
    <source>
        <strain evidence="4 5">KSW2-29</strain>
    </source>
</reference>
<dbReference type="InterPro" id="IPR045351">
    <property type="entry name" value="DUF6531"/>
</dbReference>
<organism evidence="4 5">
    <name type="scientific">Microbacterium phycohabitans</name>
    <dbReference type="NCBI Taxonomy" id="3075993"/>
    <lineage>
        <taxon>Bacteria</taxon>
        <taxon>Bacillati</taxon>
        <taxon>Actinomycetota</taxon>
        <taxon>Actinomycetes</taxon>
        <taxon>Micrococcales</taxon>
        <taxon>Microbacteriaceae</taxon>
        <taxon>Microbacterium</taxon>
    </lineage>
</organism>
<dbReference type="Gene3D" id="2.180.10.10">
    <property type="entry name" value="RHS repeat-associated core"/>
    <property type="match status" value="4"/>
</dbReference>
<evidence type="ECO:0000313" key="4">
    <source>
        <dbReference type="EMBL" id="MDU0345433.1"/>
    </source>
</evidence>
<dbReference type="Pfam" id="PF20148">
    <property type="entry name" value="DUF6531"/>
    <property type="match status" value="1"/>
</dbReference>
<dbReference type="PANTHER" id="PTHR32305">
    <property type="match status" value="1"/>
</dbReference>